<sequence length="355" mass="40389">MNEERILYLFTRKLAGTLTSDESTELESLLILHPAMVQKLQLLEQFWNDRTQTSTVNVEVSLQKVMRQIHALPAEAEFVEEKDSAISIGKTSWSVWRWLSTAAIVGLVLFSAWVGYQYSGLSSHISLIEKKNAKGVKSTIELPDGSKIWLNADSRITYPQAFNEKTREVHLYGEAFFDIRKNPSKPFIIHLTQGTVRVLGTSFNIRAYEDEDKIETSVATGKVAFIPKAATQLTSDTVFLRPNQKVLYSFRSGRLITQATQSTDDKAWIEGRLIFKSMTLEEIAQQLARNFGKKVVFRSEEAKKYRLTGAFSNNTLEEIMFYLSKTRDFSYQITNEELVIGENSQQPGISEETDQ</sequence>
<reference evidence="3" key="1">
    <citation type="submission" date="2023-05" db="EMBL/GenBank/DDBJ databases">
        <authorList>
            <person name="Zhang X."/>
        </authorList>
    </citation>
    <scope>NUCLEOTIDE SEQUENCE</scope>
    <source>
        <strain evidence="3">YF14B1</strain>
    </source>
</reference>
<organism evidence="3 4">
    <name type="scientific">Xanthocytophaga flava</name>
    <dbReference type="NCBI Taxonomy" id="3048013"/>
    <lineage>
        <taxon>Bacteria</taxon>
        <taxon>Pseudomonadati</taxon>
        <taxon>Bacteroidota</taxon>
        <taxon>Cytophagia</taxon>
        <taxon>Cytophagales</taxon>
        <taxon>Rhodocytophagaceae</taxon>
        <taxon>Xanthocytophaga</taxon>
    </lineage>
</organism>
<dbReference type="Proteomes" id="UP001241110">
    <property type="component" value="Unassembled WGS sequence"/>
</dbReference>
<dbReference type="GO" id="GO:0016989">
    <property type="term" value="F:sigma factor antagonist activity"/>
    <property type="evidence" value="ECO:0007669"/>
    <property type="project" value="TreeGrafter"/>
</dbReference>
<dbReference type="InterPro" id="IPR032508">
    <property type="entry name" value="FecR_C"/>
</dbReference>
<dbReference type="PIRSF" id="PIRSF018266">
    <property type="entry name" value="FecR"/>
    <property type="match status" value="1"/>
</dbReference>
<protein>
    <submittedName>
        <fullName evidence="3">FecR domain-containing protein</fullName>
    </submittedName>
</protein>
<evidence type="ECO:0000259" key="1">
    <source>
        <dbReference type="Pfam" id="PF04773"/>
    </source>
</evidence>
<dbReference type="InterPro" id="IPR006860">
    <property type="entry name" value="FecR"/>
</dbReference>
<dbReference type="AlphaFoldDB" id="A0AAE3QU08"/>
<dbReference type="Pfam" id="PF04773">
    <property type="entry name" value="FecR"/>
    <property type="match status" value="1"/>
</dbReference>
<accession>A0AAE3QU08</accession>
<dbReference type="PANTHER" id="PTHR30273">
    <property type="entry name" value="PERIPLASMIC SIGNAL SENSOR AND SIGMA FACTOR ACTIVATOR FECR-RELATED"/>
    <property type="match status" value="1"/>
</dbReference>
<evidence type="ECO:0000313" key="4">
    <source>
        <dbReference type="Proteomes" id="UP001241110"/>
    </source>
</evidence>
<dbReference type="PANTHER" id="PTHR30273:SF2">
    <property type="entry name" value="PROTEIN FECR"/>
    <property type="match status" value="1"/>
</dbReference>
<feature type="domain" description="FecR protein" evidence="1">
    <location>
        <begin position="134"/>
        <end position="223"/>
    </location>
</feature>
<dbReference type="EMBL" id="JASJOS010000009">
    <property type="protein sequence ID" value="MDJ1482799.1"/>
    <property type="molecule type" value="Genomic_DNA"/>
</dbReference>
<comment type="caution">
    <text evidence="3">The sequence shown here is derived from an EMBL/GenBank/DDBJ whole genome shotgun (WGS) entry which is preliminary data.</text>
</comment>
<dbReference type="Pfam" id="PF16344">
    <property type="entry name" value="FecR_C"/>
    <property type="match status" value="1"/>
</dbReference>
<proteinExistence type="predicted"/>
<dbReference type="InterPro" id="IPR012373">
    <property type="entry name" value="Ferrdict_sens_TM"/>
</dbReference>
<dbReference type="Gene3D" id="2.60.120.1440">
    <property type="match status" value="1"/>
</dbReference>
<gene>
    <name evidence="3" type="ORF">QNI16_20025</name>
</gene>
<name>A0AAE3QU08_9BACT</name>
<dbReference type="RefSeq" id="WP_313982162.1">
    <property type="nucleotide sequence ID" value="NZ_JASJOS010000009.1"/>
</dbReference>
<evidence type="ECO:0000313" key="3">
    <source>
        <dbReference type="EMBL" id="MDJ1482799.1"/>
    </source>
</evidence>
<evidence type="ECO:0000259" key="2">
    <source>
        <dbReference type="Pfam" id="PF16344"/>
    </source>
</evidence>
<feature type="domain" description="Protein FecR C-terminal" evidence="2">
    <location>
        <begin position="272"/>
        <end position="340"/>
    </location>
</feature>
<dbReference type="Gene3D" id="3.55.50.30">
    <property type="match status" value="1"/>
</dbReference>